<feature type="transmembrane region" description="Helical" evidence="1">
    <location>
        <begin position="57"/>
        <end position="75"/>
    </location>
</feature>
<dbReference type="STRING" id="380244.SAMN05216298_2460"/>
<keyword evidence="1" id="KW-0812">Transmembrane</keyword>
<keyword evidence="3" id="KW-1185">Reference proteome</keyword>
<dbReference type="EMBL" id="FNGF01000003">
    <property type="protein sequence ID" value="SDL04843.1"/>
    <property type="molecule type" value="Genomic_DNA"/>
</dbReference>
<keyword evidence="1" id="KW-0472">Membrane</keyword>
<sequence>MPVEHLDFLINAVTFAAVYAALHAAHHVADHWVQSHHQAVNKGRPGWAGRLHCSAHVATYLVTCFAFIAITVLVLHLDLDLVGPGMGIGMAVNGLTHYIADRRTPLMWMARRTGHGEFVDTCGPEAAYKMDQSWHTAWLFATALLIAVL</sequence>
<dbReference type="OrthoDB" id="3542456at2"/>
<keyword evidence="1" id="KW-1133">Transmembrane helix</keyword>
<dbReference type="Proteomes" id="UP000198662">
    <property type="component" value="Unassembled WGS sequence"/>
</dbReference>
<evidence type="ECO:0008006" key="4">
    <source>
        <dbReference type="Google" id="ProtNLM"/>
    </source>
</evidence>
<proteinExistence type="predicted"/>
<evidence type="ECO:0000313" key="2">
    <source>
        <dbReference type="EMBL" id="SDL04843.1"/>
    </source>
</evidence>
<gene>
    <name evidence="2" type="ORF">SAMN05216298_2460</name>
</gene>
<accession>A0A1G9GX57</accession>
<reference evidence="3" key="1">
    <citation type="submission" date="2016-10" db="EMBL/GenBank/DDBJ databases">
        <authorList>
            <person name="Varghese N."/>
            <person name="Submissions S."/>
        </authorList>
    </citation>
    <scope>NUCLEOTIDE SEQUENCE [LARGE SCALE GENOMIC DNA]</scope>
    <source>
        <strain evidence="3">CGMCC 4.3147</strain>
    </source>
</reference>
<dbReference type="AlphaFoldDB" id="A0A1G9GX57"/>
<organism evidence="2 3">
    <name type="scientific">Glycomyces sambucus</name>
    <dbReference type="NCBI Taxonomy" id="380244"/>
    <lineage>
        <taxon>Bacteria</taxon>
        <taxon>Bacillati</taxon>
        <taxon>Actinomycetota</taxon>
        <taxon>Actinomycetes</taxon>
        <taxon>Glycomycetales</taxon>
        <taxon>Glycomycetaceae</taxon>
        <taxon>Glycomyces</taxon>
    </lineage>
</organism>
<evidence type="ECO:0000313" key="3">
    <source>
        <dbReference type="Proteomes" id="UP000198662"/>
    </source>
</evidence>
<dbReference type="RefSeq" id="WP_091048690.1">
    <property type="nucleotide sequence ID" value="NZ_FNGF01000003.1"/>
</dbReference>
<name>A0A1G9GX57_9ACTN</name>
<protein>
    <recommendedName>
        <fullName evidence="4">DUF3307 domain-containing protein</fullName>
    </recommendedName>
</protein>
<evidence type="ECO:0000256" key="1">
    <source>
        <dbReference type="SAM" id="Phobius"/>
    </source>
</evidence>